<evidence type="ECO:0000256" key="2">
    <source>
        <dbReference type="ARBA" id="ARBA00022801"/>
    </source>
</evidence>
<comment type="caution">
    <text evidence="13">The sequence shown here is derived from an EMBL/GenBank/DDBJ whole genome shotgun (WGS) entry which is preliminary data.</text>
</comment>
<dbReference type="AlphaFoldDB" id="A0A7J0BRN3"/>
<evidence type="ECO:0000256" key="9">
    <source>
        <dbReference type="PROSITE-ProRule" id="PRU00560"/>
    </source>
</evidence>
<keyword evidence="1 9" id="KW-0547">Nucleotide-binding</keyword>
<dbReference type="InterPro" id="IPR027417">
    <property type="entry name" value="P-loop_NTPase"/>
</dbReference>
<dbReference type="InterPro" id="IPR014017">
    <property type="entry name" value="DNA_helicase_UvrD-like_C"/>
</dbReference>
<evidence type="ECO:0000259" key="11">
    <source>
        <dbReference type="PROSITE" id="PS51198"/>
    </source>
</evidence>
<evidence type="ECO:0000256" key="8">
    <source>
        <dbReference type="ARBA" id="ARBA00048988"/>
    </source>
</evidence>
<gene>
    <name evidence="13" type="ORF">DSM19430T_03580</name>
</gene>
<evidence type="ECO:0000256" key="3">
    <source>
        <dbReference type="ARBA" id="ARBA00022806"/>
    </source>
</evidence>
<dbReference type="PANTHER" id="PTHR11070">
    <property type="entry name" value="UVRD / RECB / PCRA DNA HELICASE FAMILY MEMBER"/>
    <property type="match status" value="1"/>
</dbReference>
<evidence type="ECO:0000256" key="10">
    <source>
        <dbReference type="SAM" id="MobiDB-lite"/>
    </source>
</evidence>
<dbReference type="GO" id="GO:0005524">
    <property type="term" value="F:ATP binding"/>
    <property type="evidence" value="ECO:0007669"/>
    <property type="project" value="UniProtKB-UniRule"/>
</dbReference>
<dbReference type="Gene3D" id="3.40.50.300">
    <property type="entry name" value="P-loop containing nucleotide triphosphate hydrolases"/>
    <property type="match status" value="4"/>
</dbReference>
<dbReference type="Pfam" id="PF13361">
    <property type="entry name" value="UvrD_C"/>
    <property type="match status" value="1"/>
</dbReference>
<keyword evidence="3 9" id="KW-0347">Helicase</keyword>
<evidence type="ECO:0000256" key="6">
    <source>
        <dbReference type="ARBA" id="ARBA00034617"/>
    </source>
</evidence>
<dbReference type="GO" id="GO:0043138">
    <property type="term" value="F:3'-5' DNA helicase activity"/>
    <property type="evidence" value="ECO:0007669"/>
    <property type="project" value="UniProtKB-EC"/>
</dbReference>
<dbReference type="GO" id="GO:0005829">
    <property type="term" value="C:cytosol"/>
    <property type="evidence" value="ECO:0007669"/>
    <property type="project" value="TreeGrafter"/>
</dbReference>
<dbReference type="GO" id="GO:0016787">
    <property type="term" value="F:hydrolase activity"/>
    <property type="evidence" value="ECO:0007669"/>
    <property type="project" value="UniProtKB-UniRule"/>
</dbReference>
<dbReference type="RefSeq" id="WP_174408365.1">
    <property type="nucleotide sequence ID" value="NZ_BLVP01000001.1"/>
</dbReference>
<feature type="domain" description="UvrD-like helicase ATP-binding" evidence="11">
    <location>
        <begin position="1"/>
        <end position="460"/>
    </location>
</feature>
<dbReference type="EMBL" id="BLVP01000001">
    <property type="protein sequence ID" value="GFM35674.1"/>
    <property type="molecule type" value="Genomic_DNA"/>
</dbReference>
<name>A0A7J0BRN3_9BACT</name>
<dbReference type="PROSITE" id="PS51217">
    <property type="entry name" value="UVRD_HELICASE_CTER"/>
    <property type="match status" value="1"/>
</dbReference>
<dbReference type="SUPFAM" id="SSF52540">
    <property type="entry name" value="P-loop containing nucleoside triphosphate hydrolases"/>
    <property type="match status" value="1"/>
</dbReference>
<evidence type="ECO:0000256" key="5">
    <source>
        <dbReference type="ARBA" id="ARBA00023235"/>
    </source>
</evidence>
<dbReference type="GO" id="GO:0003677">
    <property type="term" value="F:DNA binding"/>
    <property type="evidence" value="ECO:0007669"/>
    <property type="project" value="InterPro"/>
</dbReference>
<keyword evidence="2 9" id="KW-0378">Hydrolase</keyword>
<dbReference type="Pfam" id="PF12705">
    <property type="entry name" value="PDDEXK_1"/>
    <property type="match status" value="1"/>
</dbReference>
<keyword evidence="4 9" id="KW-0067">ATP-binding</keyword>
<keyword evidence="5" id="KW-0413">Isomerase</keyword>
<organism evidence="13 14">
    <name type="scientific">Desulfovibrio psychrotolerans</name>
    <dbReference type="NCBI Taxonomy" id="415242"/>
    <lineage>
        <taxon>Bacteria</taxon>
        <taxon>Pseudomonadati</taxon>
        <taxon>Thermodesulfobacteriota</taxon>
        <taxon>Desulfovibrionia</taxon>
        <taxon>Desulfovibrionales</taxon>
        <taxon>Desulfovibrionaceae</taxon>
        <taxon>Desulfovibrio</taxon>
    </lineage>
</organism>
<feature type="binding site" evidence="9">
    <location>
        <begin position="10"/>
        <end position="17"/>
    </location>
    <ligand>
        <name>ATP</name>
        <dbReference type="ChEBI" id="CHEBI:30616"/>
    </ligand>
</feature>
<dbReference type="InterPro" id="IPR000212">
    <property type="entry name" value="DNA_helicase_UvrD/REP"/>
</dbReference>
<dbReference type="GO" id="GO:0000725">
    <property type="term" value="P:recombinational repair"/>
    <property type="evidence" value="ECO:0007669"/>
    <property type="project" value="TreeGrafter"/>
</dbReference>
<evidence type="ECO:0000313" key="14">
    <source>
        <dbReference type="Proteomes" id="UP000503820"/>
    </source>
</evidence>
<evidence type="ECO:0000313" key="13">
    <source>
        <dbReference type="EMBL" id="GFM35674.1"/>
    </source>
</evidence>
<comment type="catalytic activity">
    <reaction evidence="6">
        <text>Couples ATP hydrolysis with the unwinding of duplex DNA by translocating in the 3'-5' direction.</text>
        <dbReference type="EC" id="5.6.2.4"/>
    </reaction>
</comment>
<evidence type="ECO:0000256" key="7">
    <source>
        <dbReference type="ARBA" id="ARBA00034808"/>
    </source>
</evidence>
<dbReference type="InterPro" id="IPR014016">
    <property type="entry name" value="UvrD-like_ATP-bd"/>
</dbReference>
<dbReference type="InterPro" id="IPR038726">
    <property type="entry name" value="PDDEXK_AddAB-type"/>
</dbReference>
<reference evidence="13 14" key="1">
    <citation type="submission" date="2020-05" db="EMBL/GenBank/DDBJ databases">
        <title>Draft genome sequence of Desulfovibrio psychrotolerans JS1T.</title>
        <authorList>
            <person name="Ueno A."/>
            <person name="Tamazawa S."/>
            <person name="Tamamura S."/>
            <person name="Murakami T."/>
            <person name="Kiyama T."/>
            <person name="Inomata H."/>
            <person name="Amano Y."/>
            <person name="Miyakawa K."/>
            <person name="Tamaki H."/>
            <person name="Naganuma T."/>
            <person name="Kaneko K."/>
        </authorList>
    </citation>
    <scope>NUCLEOTIDE SEQUENCE [LARGE SCALE GENOMIC DNA]</scope>
    <source>
        <strain evidence="13 14">JS1</strain>
    </source>
</reference>
<keyword evidence="14" id="KW-1185">Reference proteome</keyword>
<evidence type="ECO:0000256" key="4">
    <source>
        <dbReference type="ARBA" id="ARBA00022840"/>
    </source>
</evidence>
<accession>A0A7J0BRN3</accession>
<sequence>MSATLQQIQASAGSGKTYTLTRQFLTLLKNAAEESRSPACTLSRAPGDPHCWPEILAVTFTNKAATEMRERIVRSLKERALDTEPHNAASDWSSESAQRWVHILLRRLSSLNVRTIDSLLNMLVRLSALELGLPPDFEPVFDRRDLYDPLYDRLLEAASAGGPEHGLIAEACRTLLLHTEKEGFVPGESIRDRLYELTETRLADTASQQEDAPPFMDAETLRGWLVNLHTDYTAAATAVTRLMRDEGLEPQANFSKFLSACAESGPFRKPKSSAYAAKNHVDECLLKASRDKASPDLQKAYADLVQCHADLEGPGQLLRKALEITPFAQLAESLALLVEEAQREQGKVPASLWPRYAERILTGGAGASEAFCRMGTRLTHLLIDEFQDTSVPQWNAIRPLAQECLSKAGSLVYVGDVKQAIYGWRGGDSALFESVLQDPEIRAVVPAPKRVNLPNNWRSCKEIVQFNNAVFSRLAEPDTALAFAEQVLSGASDRVIRLAADDILHSFDHCVQSVPEHKAESGGLVRLYDVSGEKTENLHEQMQQHMIRLFTEDLLLRRRPGDIAVLVRKNSEAALVTEWLVTQNIPVITENSLSLAAHPVIRQIVSLLHFLDYPLNDLAFWECLSGGPLLSGGPRADISGHYPGQYSGQSSGPVPPPYLAGAPCLPAHRLDDWLAAPRKGSLFAAFREAHPTQWRAWFAPFYSQAGLMSAYDTVREAFGRFRVLERFPQDAIFLRRFLEVVFAADERGLRSLSDFLEYWTESGGEEKVPMPENVNAVRVMTMHKSKGLEFPVVVVPFHHHILTRSTTPETVTVQGRTLLVPRCKELGDAYYLAVAAEAREQLNLLYVAWTRPVEELHAFITSTPFHEPRSPMLCALRLLLDTFGMGNTRDEREKEVSFGTPPQATFAPAPSGLPQEPHPSDAASHVPTDHIPDCHIPAGQAALPEQYEEGSPDWKPMQWLPRLKIFRNPLEEITFDERRRGTLAHACLERLRLTGTAKGENLALDVARAIRYGMRAHPLPIPDRAAVEKDLEDMLRWVASLPEYPAWQRHGTPECAIMDARGGLHRTDLLVDNGHTLTVVEYKTGQPSPAHRQQATRYVNLLAAVPAYADRQLQSVIVYLDLRETVVTRHPHSSSAIA</sequence>
<evidence type="ECO:0000259" key="12">
    <source>
        <dbReference type="PROSITE" id="PS51217"/>
    </source>
</evidence>
<dbReference type="PANTHER" id="PTHR11070:SF67">
    <property type="entry name" value="DNA 3'-5' HELICASE"/>
    <property type="match status" value="1"/>
</dbReference>
<evidence type="ECO:0000256" key="1">
    <source>
        <dbReference type="ARBA" id="ARBA00022741"/>
    </source>
</evidence>
<protein>
    <recommendedName>
        <fullName evidence="7">DNA 3'-5' helicase</fullName>
        <ecNumber evidence="7">5.6.2.4</ecNumber>
    </recommendedName>
</protein>
<proteinExistence type="predicted"/>
<feature type="domain" description="UvrD-like helicase C-terminal" evidence="12">
    <location>
        <begin position="494"/>
        <end position="787"/>
    </location>
</feature>
<dbReference type="Pfam" id="PF00580">
    <property type="entry name" value="UvrD-helicase"/>
    <property type="match status" value="1"/>
</dbReference>
<dbReference type="Proteomes" id="UP000503820">
    <property type="component" value="Unassembled WGS sequence"/>
</dbReference>
<comment type="catalytic activity">
    <reaction evidence="8">
        <text>ATP + H2O = ADP + phosphate + H(+)</text>
        <dbReference type="Rhea" id="RHEA:13065"/>
        <dbReference type="ChEBI" id="CHEBI:15377"/>
        <dbReference type="ChEBI" id="CHEBI:15378"/>
        <dbReference type="ChEBI" id="CHEBI:30616"/>
        <dbReference type="ChEBI" id="CHEBI:43474"/>
        <dbReference type="ChEBI" id="CHEBI:456216"/>
        <dbReference type="EC" id="5.6.2.4"/>
    </reaction>
</comment>
<dbReference type="PROSITE" id="PS51198">
    <property type="entry name" value="UVRD_HELICASE_ATP_BIND"/>
    <property type="match status" value="1"/>
</dbReference>
<dbReference type="EC" id="5.6.2.4" evidence="7"/>
<feature type="region of interest" description="Disordered" evidence="10">
    <location>
        <begin position="890"/>
        <end position="925"/>
    </location>
</feature>